<evidence type="ECO:0000313" key="1">
    <source>
        <dbReference type="EMBL" id="CAD7638967.1"/>
    </source>
</evidence>
<keyword evidence="2" id="KW-1185">Reference proteome</keyword>
<reference evidence="1" key="1">
    <citation type="submission" date="2020-11" db="EMBL/GenBank/DDBJ databases">
        <authorList>
            <person name="Tran Van P."/>
        </authorList>
    </citation>
    <scope>NUCLEOTIDE SEQUENCE</scope>
</reference>
<dbReference type="EMBL" id="OC876111">
    <property type="protein sequence ID" value="CAD7638967.1"/>
    <property type="molecule type" value="Genomic_DNA"/>
</dbReference>
<dbReference type="EMBL" id="CAJPIZ010021536">
    <property type="protein sequence ID" value="CAG2117660.1"/>
    <property type="molecule type" value="Genomic_DNA"/>
</dbReference>
<gene>
    <name evidence="1" type="ORF">OSB1V03_LOCUS17613</name>
</gene>
<dbReference type="Proteomes" id="UP000759131">
    <property type="component" value="Unassembled WGS sequence"/>
</dbReference>
<accession>A0A7R9LCP2</accession>
<organism evidence="1">
    <name type="scientific">Medioppia subpectinata</name>
    <dbReference type="NCBI Taxonomy" id="1979941"/>
    <lineage>
        <taxon>Eukaryota</taxon>
        <taxon>Metazoa</taxon>
        <taxon>Ecdysozoa</taxon>
        <taxon>Arthropoda</taxon>
        <taxon>Chelicerata</taxon>
        <taxon>Arachnida</taxon>
        <taxon>Acari</taxon>
        <taxon>Acariformes</taxon>
        <taxon>Sarcoptiformes</taxon>
        <taxon>Oribatida</taxon>
        <taxon>Brachypylina</taxon>
        <taxon>Oppioidea</taxon>
        <taxon>Oppiidae</taxon>
        <taxon>Medioppia</taxon>
    </lineage>
</organism>
<evidence type="ECO:0000313" key="2">
    <source>
        <dbReference type="Proteomes" id="UP000759131"/>
    </source>
</evidence>
<proteinExistence type="predicted"/>
<name>A0A7R9LCP2_9ACAR</name>
<protein>
    <submittedName>
        <fullName evidence="1">Uncharacterized protein</fullName>
    </submittedName>
</protein>
<dbReference type="AlphaFoldDB" id="A0A7R9LCP2"/>
<sequence length="144" mass="15947">MVKNDLQIDFSKDSPNNWPQNKFKRGMNLGRKVDPRNCASLVGFNGESKRFRENFLMNEFQPILKWIKTKDAKVALGLAPLEVHIDPPSTSSVAPVMNEALSDAKNAMASATSSGSPVYTKPGVKYQSLKGYSLHSIHANPFHT</sequence>